<dbReference type="InterPro" id="IPR036426">
    <property type="entry name" value="Bulb-type_lectin_dom_sf"/>
</dbReference>
<evidence type="ECO:0000313" key="6">
    <source>
        <dbReference type="EMBL" id="KAJ4843363.1"/>
    </source>
</evidence>
<keyword evidence="3" id="KW-0325">Glycoprotein</keyword>
<dbReference type="EMBL" id="JAKUCV010002252">
    <property type="protein sequence ID" value="KAJ4843363.1"/>
    <property type="molecule type" value="Genomic_DNA"/>
</dbReference>
<proteinExistence type="predicted"/>
<evidence type="ECO:0000256" key="3">
    <source>
        <dbReference type="ARBA" id="ARBA00023180"/>
    </source>
</evidence>
<keyword evidence="1 4" id="KW-0732">Signal</keyword>
<dbReference type="InterPro" id="IPR001480">
    <property type="entry name" value="Bulb-type_lectin_dom"/>
</dbReference>
<feature type="signal peptide" evidence="4">
    <location>
        <begin position="1"/>
        <end position="23"/>
    </location>
</feature>
<reference evidence="6" key="1">
    <citation type="submission" date="2022-02" db="EMBL/GenBank/DDBJ databases">
        <authorList>
            <person name="Henning P.M."/>
            <person name="McCubbin A.G."/>
            <person name="Shore J.S."/>
        </authorList>
    </citation>
    <scope>NUCLEOTIDE SEQUENCE</scope>
    <source>
        <strain evidence="6">F60SS</strain>
        <tissue evidence="6">Leaves</tissue>
    </source>
</reference>
<accession>A0A9Q0G4D9</accession>
<evidence type="ECO:0000259" key="5">
    <source>
        <dbReference type="PROSITE" id="PS50927"/>
    </source>
</evidence>
<dbReference type="Gene3D" id="2.90.10.10">
    <property type="entry name" value="Bulb-type lectin domain"/>
    <property type="match status" value="1"/>
</dbReference>
<evidence type="ECO:0000313" key="7">
    <source>
        <dbReference type="Proteomes" id="UP001141552"/>
    </source>
</evidence>
<dbReference type="SMART" id="SM00108">
    <property type="entry name" value="B_lectin"/>
    <property type="match status" value="1"/>
</dbReference>
<comment type="caution">
    <text evidence="6">The sequence shown here is derived from an EMBL/GenBank/DDBJ whole genome shotgun (WGS) entry which is preliminary data.</text>
</comment>
<dbReference type="OrthoDB" id="851913at2759"/>
<feature type="chain" id="PRO_5040308381" description="Bulb-type lectin domain-containing protein" evidence="4">
    <location>
        <begin position="24"/>
        <end position="172"/>
    </location>
</feature>
<reference evidence="6" key="2">
    <citation type="journal article" date="2023" name="Plants (Basel)">
        <title>Annotation of the Turnera subulata (Passifloraceae) Draft Genome Reveals the S-Locus Evolved after the Divergence of Turneroideae from Passifloroideae in a Stepwise Manner.</title>
        <authorList>
            <person name="Henning P.M."/>
            <person name="Roalson E.H."/>
            <person name="Mir W."/>
            <person name="McCubbin A.G."/>
            <person name="Shore J.S."/>
        </authorList>
    </citation>
    <scope>NUCLEOTIDE SEQUENCE</scope>
    <source>
        <strain evidence="6">F60SS</strain>
    </source>
</reference>
<dbReference type="Pfam" id="PF01453">
    <property type="entry name" value="B_lectin"/>
    <property type="match status" value="1"/>
</dbReference>
<gene>
    <name evidence="6" type="ORF">Tsubulata_048826</name>
</gene>
<name>A0A9Q0G4D9_9ROSI</name>
<dbReference type="PANTHER" id="PTHR32444">
    <property type="entry name" value="BULB-TYPE LECTIN DOMAIN-CONTAINING PROTEIN"/>
    <property type="match status" value="1"/>
</dbReference>
<sequence>MKIFLSITFLGYTMLSFTWSSVAINTLKPNQHLLDDGRTLDSPGETFVLGFFSFPDSPSRYVGIWLKDDPKRNVVWVANTDQPIFDSSGVLTITSTGSIVITSQKGSEPSWSANSSTTSGSPVLHLLDNGNLVVKDGNKEGYVWQSFDHPRETMLPGMLLGLNLETTTMNPQ</sequence>
<dbReference type="AlphaFoldDB" id="A0A9Q0G4D9"/>
<dbReference type="PANTHER" id="PTHR32444:SF158">
    <property type="entry name" value="RECEPTOR-LIKE SERINE_THREONINE-PROTEIN KINASE"/>
    <property type="match status" value="1"/>
</dbReference>
<evidence type="ECO:0000256" key="4">
    <source>
        <dbReference type="SAM" id="SignalP"/>
    </source>
</evidence>
<dbReference type="Proteomes" id="UP001141552">
    <property type="component" value="Unassembled WGS sequence"/>
</dbReference>
<protein>
    <recommendedName>
        <fullName evidence="5">Bulb-type lectin domain-containing protein</fullName>
    </recommendedName>
</protein>
<keyword evidence="2" id="KW-1015">Disulfide bond</keyword>
<evidence type="ECO:0000256" key="1">
    <source>
        <dbReference type="ARBA" id="ARBA00022729"/>
    </source>
</evidence>
<keyword evidence="7" id="KW-1185">Reference proteome</keyword>
<dbReference type="PROSITE" id="PS50927">
    <property type="entry name" value="BULB_LECTIN"/>
    <property type="match status" value="1"/>
</dbReference>
<dbReference type="SUPFAM" id="SSF51110">
    <property type="entry name" value="alpha-D-mannose-specific plant lectins"/>
    <property type="match status" value="1"/>
</dbReference>
<evidence type="ECO:0000256" key="2">
    <source>
        <dbReference type="ARBA" id="ARBA00023157"/>
    </source>
</evidence>
<organism evidence="6 7">
    <name type="scientific">Turnera subulata</name>
    <dbReference type="NCBI Taxonomy" id="218843"/>
    <lineage>
        <taxon>Eukaryota</taxon>
        <taxon>Viridiplantae</taxon>
        <taxon>Streptophyta</taxon>
        <taxon>Embryophyta</taxon>
        <taxon>Tracheophyta</taxon>
        <taxon>Spermatophyta</taxon>
        <taxon>Magnoliopsida</taxon>
        <taxon>eudicotyledons</taxon>
        <taxon>Gunneridae</taxon>
        <taxon>Pentapetalae</taxon>
        <taxon>rosids</taxon>
        <taxon>fabids</taxon>
        <taxon>Malpighiales</taxon>
        <taxon>Passifloraceae</taxon>
        <taxon>Turnera</taxon>
    </lineage>
</organism>
<feature type="domain" description="Bulb-type lectin" evidence="5">
    <location>
        <begin position="25"/>
        <end position="147"/>
    </location>
</feature>
<dbReference type="CDD" id="cd00028">
    <property type="entry name" value="B_lectin"/>
    <property type="match status" value="1"/>
</dbReference>